<keyword evidence="3" id="KW-1185">Reference proteome</keyword>
<evidence type="ECO:0000256" key="1">
    <source>
        <dbReference type="SAM" id="MobiDB-lite"/>
    </source>
</evidence>
<evidence type="ECO:0000313" key="3">
    <source>
        <dbReference type="Proteomes" id="UP001279734"/>
    </source>
</evidence>
<dbReference type="Proteomes" id="UP001279734">
    <property type="component" value="Unassembled WGS sequence"/>
</dbReference>
<accession>A0AAD3T1G4</accession>
<protein>
    <submittedName>
        <fullName evidence="2">Uncharacterized protein</fullName>
    </submittedName>
</protein>
<feature type="region of interest" description="Disordered" evidence="1">
    <location>
        <begin position="141"/>
        <end position="169"/>
    </location>
</feature>
<organism evidence="2 3">
    <name type="scientific">Nepenthes gracilis</name>
    <name type="common">Slender pitcher plant</name>
    <dbReference type="NCBI Taxonomy" id="150966"/>
    <lineage>
        <taxon>Eukaryota</taxon>
        <taxon>Viridiplantae</taxon>
        <taxon>Streptophyta</taxon>
        <taxon>Embryophyta</taxon>
        <taxon>Tracheophyta</taxon>
        <taxon>Spermatophyta</taxon>
        <taxon>Magnoliopsida</taxon>
        <taxon>eudicotyledons</taxon>
        <taxon>Gunneridae</taxon>
        <taxon>Pentapetalae</taxon>
        <taxon>Caryophyllales</taxon>
        <taxon>Nepenthaceae</taxon>
        <taxon>Nepenthes</taxon>
    </lineage>
</organism>
<proteinExistence type="predicted"/>
<sequence>MKDITSQKQQVQPTNPISNSDKDTVAAQRRKSSLHLGNHHHLSSSTPPGICIIPASDPETGIINQPAPTGPPPSMPKNPCHLQQEHRLPANGISNKKRHPASTGHTSSPSATRQYPDAASTVRQDCISREKAIAANFHIQRQPAAKQNSSIMVISSSTTSSSSQVPSSS</sequence>
<comment type="caution">
    <text evidence="2">The sequence shown here is derived from an EMBL/GenBank/DDBJ whole genome shotgun (WGS) entry which is preliminary data.</text>
</comment>
<feature type="compositionally biased region" description="Polar residues" evidence="1">
    <location>
        <begin position="1"/>
        <end position="19"/>
    </location>
</feature>
<reference evidence="2" key="1">
    <citation type="submission" date="2023-05" db="EMBL/GenBank/DDBJ databases">
        <title>Nepenthes gracilis genome sequencing.</title>
        <authorList>
            <person name="Fukushima K."/>
        </authorList>
    </citation>
    <scope>NUCLEOTIDE SEQUENCE</scope>
    <source>
        <strain evidence="2">SING2019-196</strain>
    </source>
</reference>
<feature type="region of interest" description="Disordered" evidence="1">
    <location>
        <begin position="1"/>
        <end position="123"/>
    </location>
</feature>
<gene>
    <name evidence="2" type="ORF">Nepgr_023105</name>
</gene>
<dbReference type="AlphaFoldDB" id="A0AAD3T1G4"/>
<dbReference type="EMBL" id="BSYO01000023">
    <property type="protein sequence ID" value="GMH21263.1"/>
    <property type="molecule type" value="Genomic_DNA"/>
</dbReference>
<evidence type="ECO:0000313" key="2">
    <source>
        <dbReference type="EMBL" id="GMH21263.1"/>
    </source>
</evidence>
<feature type="compositionally biased region" description="Low complexity" evidence="1">
    <location>
        <begin position="149"/>
        <end position="169"/>
    </location>
</feature>
<name>A0AAD3T1G4_NEPGR</name>
<feature type="compositionally biased region" description="Basic residues" evidence="1">
    <location>
        <begin position="28"/>
        <end position="42"/>
    </location>
</feature>
<feature type="compositionally biased region" description="Polar residues" evidence="1">
    <location>
        <begin position="103"/>
        <end position="113"/>
    </location>
</feature>